<gene>
    <name evidence="1" type="ORF">DEIGR_100839</name>
</gene>
<dbReference type="EMBL" id="BCMS01000001">
    <property type="protein sequence ID" value="GAQ20812.1"/>
    <property type="molecule type" value="Genomic_DNA"/>
</dbReference>
<keyword evidence="2" id="KW-1185">Reference proteome</keyword>
<dbReference type="AlphaFoldDB" id="A0A100HHS3"/>
<protein>
    <submittedName>
        <fullName evidence="1">Ribonuclease T2</fullName>
    </submittedName>
</protein>
<comment type="caution">
    <text evidence="1">The sequence shown here is derived from an EMBL/GenBank/DDBJ whole genome shotgun (WGS) entry which is preliminary data.</text>
</comment>
<dbReference type="RefSeq" id="WP_153013624.1">
    <property type="nucleotide sequence ID" value="NZ_BCMS01000001.1"/>
</dbReference>
<name>A0A100HHS3_9DEIO</name>
<dbReference type="Proteomes" id="UP000056209">
    <property type="component" value="Unassembled WGS sequence"/>
</dbReference>
<organism evidence="1 2">
    <name type="scientific">Deinococcus grandis</name>
    <dbReference type="NCBI Taxonomy" id="57498"/>
    <lineage>
        <taxon>Bacteria</taxon>
        <taxon>Thermotogati</taxon>
        <taxon>Deinococcota</taxon>
        <taxon>Deinococci</taxon>
        <taxon>Deinococcales</taxon>
        <taxon>Deinococcaceae</taxon>
        <taxon>Deinococcus</taxon>
    </lineage>
</organism>
<reference evidence="2" key="1">
    <citation type="submission" date="2015-11" db="EMBL/GenBank/DDBJ databases">
        <title>Draft Genome Sequence of the Radioresistant Bacterium Deinococcus grandis, Isolated from Freshwater Fish in Japan.</title>
        <authorList>
            <person name="Satoh K."/>
            <person name="Onodera T."/>
            <person name="Omoso K."/>
            <person name="Takeda-Yano K."/>
            <person name="Katayama T."/>
            <person name="Oono Y."/>
            <person name="Narumi I."/>
        </authorList>
    </citation>
    <scope>NUCLEOTIDE SEQUENCE [LARGE SCALE GENOMIC DNA]</scope>
    <source>
        <strain evidence="2">ATCC 43672</strain>
    </source>
</reference>
<sequence length="71" mass="8102">MRVYVATAQCPVCEPDSCVVLRMDEQAVTILALDQTRQVIPAAQFHHWYEPYRGRPFTVDAHGTVVYQEPP</sequence>
<evidence type="ECO:0000313" key="2">
    <source>
        <dbReference type="Proteomes" id="UP000056209"/>
    </source>
</evidence>
<accession>A0A100HHS3</accession>
<evidence type="ECO:0000313" key="1">
    <source>
        <dbReference type="EMBL" id="GAQ20812.1"/>
    </source>
</evidence>
<proteinExistence type="predicted"/>